<dbReference type="Proteomes" id="UP000631300">
    <property type="component" value="Unassembled WGS sequence"/>
</dbReference>
<keyword evidence="2 4" id="KW-0997">Cell inner membrane</keyword>
<evidence type="ECO:0000256" key="3">
    <source>
        <dbReference type="ARBA" id="ARBA00023136"/>
    </source>
</evidence>
<reference evidence="5" key="2">
    <citation type="submission" date="2020-09" db="EMBL/GenBank/DDBJ databases">
        <authorList>
            <person name="Sun Q."/>
            <person name="Kim S."/>
        </authorList>
    </citation>
    <scope>NUCLEOTIDE SEQUENCE</scope>
    <source>
        <strain evidence="5">KCTC 22164</strain>
    </source>
</reference>
<sequence>MSAYLEQQLDSFITSTLALSENERQPLRIEYDSTWPSPCYQQTRDDGKMVEWKPVKQTEHNSFANVEEALEVNIDRQYADFFTRYYSHNLLATAPQGSCELLQVWNQDDFQRLQQNIIGHVLMKRRLKQQATLFFALTDEEDTILSVLNDTGEVVVERVGKPPSDIIAPSLASFLEILTPQLP</sequence>
<evidence type="ECO:0000256" key="4">
    <source>
        <dbReference type="HAMAP-Rule" id="MF_01104"/>
    </source>
</evidence>
<comment type="function">
    <text evidence="4">Interacts with the SecY protein in vivo. May bind preferentially to an uncomplexed state of SecY, thus functioning either as a chelating agent for excess SecY in the cell or as a regulatory factor that negatively controls the translocase function.</text>
</comment>
<dbReference type="Gene3D" id="3.40.1580.20">
    <property type="entry name" value="Syd protein"/>
    <property type="match status" value="1"/>
</dbReference>
<accession>A0A918JBY5</accession>
<dbReference type="Pfam" id="PF07348">
    <property type="entry name" value="Syd"/>
    <property type="match status" value="1"/>
</dbReference>
<keyword evidence="6" id="KW-1185">Reference proteome</keyword>
<comment type="similarity">
    <text evidence="4">Belongs to the Syd family.</text>
</comment>
<dbReference type="CDD" id="cd16323">
    <property type="entry name" value="Syd"/>
    <property type="match status" value="1"/>
</dbReference>
<evidence type="ECO:0000256" key="2">
    <source>
        <dbReference type="ARBA" id="ARBA00022519"/>
    </source>
</evidence>
<dbReference type="InterPro" id="IPR038228">
    <property type="entry name" value="Syd_sf"/>
</dbReference>
<reference evidence="5" key="1">
    <citation type="journal article" date="2014" name="Int. J. Syst. Evol. Microbiol.">
        <title>Complete genome sequence of Corynebacterium casei LMG S-19264T (=DSM 44701T), isolated from a smear-ripened cheese.</title>
        <authorList>
            <consortium name="US DOE Joint Genome Institute (JGI-PGF)"/>
            <person name="Walter F."/>
            <person name="Albersmeier A."/>
            <person name="Kalinowski J."/>
            <person name="Ruckert C."/>
        </authorList>
    </citation>
    <scope>NUCLEOTIDE SEQUENCE</scope>
    <source>
        <strain evidence="5">KCTC 22164</strain>
    </source>
</reference>
<proteinExistence type="inferred from homology"/>
<protein>
    <recommendedName>
        <fullName evidence="4">Protein Syd</fullName>
    </recommendedName>
</protein>
<dbReference type="InterPro" id="IPR009948">
    <property type="entry name" value="Syd"/>
</dbReference>
<dbReference type="EMBL" id="BMXP01000001">
    <property type="protein sequence ID" value="GGW73034.1"/>
    <property type="molecule type" value="Genomic_DNA"/>
</dbReference>
<comment type="caution">
    <text evidence="5">The sequence shown here is derived from an EMBL/GenBank/DDBJ whole genome shotgun (WGS) entry which is preliminary data.</text>
</comment>
<dbReference type="HAMAP" id="MF_01104">
    <property type="entry name" value="Syd"/>
    <property type="match status" value="1"/>
</dbReference>
<organism evidence="5 6">
    <name type="scientific">Alteromonas halophila</name>
    <dbReference type="NCBI Taxonomy" id="516698"/>
    <lineage>
        <taxon>Bacteria</taxon>
        <taxon>Pseudomonadati</taxon>
        <taxon>Pseudomonadota</taxon>
        <taxon>Gammaproteobacteria</taxon>
        <taxon>Alteromonadales</taxon>
        <taxon>Alteromonadaceae</taxon>
        <taxon>Alteromonas/Salinimonas group</taxon>
        <taxon>Alteromonas</taxon>
    </lineage>
</organism>
<evidence type="ECO:0000313" key="5">
    <source>
        <dbReference type="EMBL" id="GGW73034.1"/>
    </source>
</evidence>
<dbReference type="AlphaFoldDB" id="A0A918JBY5"/>
<comment type="subcellular location">
    <subcellularLocation>
        <location evidence="4">Cell inner membrane</location>
        <topology evidence="4">Peripheral membrane protein</topology>
        <orientation evidence="4">Cytoplasmic side</orientation>
    </subcellularLocation>
    <text evidence="4">Loosely associated with the cytoplasmic side of the inner membrane, probably via SecY.</text>
</comment>
<name>A0A918JBY5_9ALTE</name>
<evidence type="ECO:0000256" key="1">
    <source>
        <dbReference type="ARBA" id="ARBA00022475"/>
    </source>
</evidence>
<evidence type="ECO:0000313" key="6">
    <source>
        <dbReference type="Proteomes" id="UP000631300"/>
    </source>
</evidence>
<dbReference type="RefSeq" id="WP_189403104.1">
    <property type="nucleotide sequence ID" value="NZ_BMXP01000001.1"/>
</dbReference>
<dbReference type="GO" id="GO:0009898">
    <property type="term" value="C:cytoplasmic side of plasma membrane"/>
    <property type="evidence" value="ECO:0007669"/>
    <property type="project" value="InterPro"/>
</dbReference>
<gene>
    <name evidence="4 5" type="primary">syd</name>
    <name evidence="5" type="ORF">GCM10007391_00710</name>
</gene>
<keyword evidence="3 4" id="KW-0472">Membrane</keyword>
<keyword evidence="1 4" id="KW-1003">Cell membrane</keyword>
<dbReference type="NCBIfam" id="NF003439">
    <property type="entry name" value="PRK04968.1"/>
    <property type="match status" value="1"/>
</dbReference>